<dbReference type="Proteomes" id="UP001629113">
    <property type="component" value="Unassembled WGS sequence"/>
</dbReference>
<dbReference type="PANTHER" id="PTHR30006:SF2">
    <property type="entry name" value="ABC TRANSPORTER SUBSTRATE-BINDING PROTEIN"/>
    <property type="match status" value="1"/>
</dbReference>
<evidence type="ECO:0000256" key="2">
    <source>
        <dbReference type="SAM" id="SignalP"/>
    </source>
</evidence>
<evidence type="ECO:0000313" key="3">
    <source>
        <dbReference type="EMBL" id="KAL3422843.1"/>
    </source>
</evidence>
<keyword evidence="1 2" id="KW-0732">Signal</keyword>
<reference evidence="3 4" key="1">
    <citation type="submission" date="2024-06" db="EMBL/GenBank/DDBJ databases">
        <title>Complete genome of Phlyctema vagabunda strain 19-DSS-EL-015.</title>
        <authorList>
            <person name="Fiorenzani C."/>
        </authorList>
    </citation>
    <scope>NUCLEOTIDE SEQUENCE [LARGE SCALE GENOMIC DNA]</scope>
    <source>
        <strain evidence="3 4">19-DSS-EL-015</strain>
    </source>
</reference>
<feature type="chain" id="PRO_5045681377" evidence="2">
    <location>
        <begin position="25"/>
        <end position="368"/>
    </location>
</feature>
<proteinExistence type="predicted"/>
<keyword evidence="4" id="KW-1185">Reference proteome</keyword>
<organism evidence="3 4">
    <name type="scientific">Phlyctema vagabunda</name>
    <dbReference type="NCBI Taxonomy" id="108571"/>
    <lineage>
        <taxon>Eukaryota</taxon>
        <taxon>Fungi</taxon>
        <taxon>Dikarya</taxon>
        <taxon>Ascomycota</taxon>
        <taxon>Pezizomycotina</taxon>
        <taxon>Leotiomycetes</taxon>
        <taxon>Helotiales</taxon>
        <taxon>Dermateaceae</taxon>
        <taxon>Phlyctema</taxon>
    </lineage>
</organism>
<dbReference type="EMBL" id="JBFCZG010000004">
    <property type="protein sequence ID" value="KAL3422843.1"/>
    <property type="molecule type" value="Genomic_DNA"/>
</dbReference>
<evidence type="ECO:0000313" key="4">
    <source>
        <dbReference type="Proteomes" id="UP001629113"/>
    </source>
</evidence>
<sequence>MVSTTALLALCFGFAFARTAIAWADNVPIDTRSLDEIYQAAQAEDGRLVVVFGGDADAQGDGVRKQWEDRFPTIQLDLTVDLSKYFDSRIDRAYYAKNETVDVAVLQTLQDFQRWKDQDRLLFYKSPTFEDLYNGEKDFDGAFLPMAILGFGKFVYDKDQIPENEVPNSYADLLDPKWRGKIVATYPNDDDAIAYLFALIVERYGFEWLEAFATQDVKWVRGSATPSYVIFDQHNNITDPSTAPAAGRILTFTTIGYPPGNPDFLGFKEPPFPEQYMSWAQTSAIFASTRRPETAKLFQAWITGEFQNSGGFSPLVSLDEGKLMTSNNTQSSGFRQFMQDREKVEWWKLQFETTLGTAQGPGPMELFP</sequence>
<name>A0ABR4PHX6_9HELO</name>
<dbReference type="Pfam" id="PF13343">
    <property type="entry name" value="SBP_bac_6"/>
    <property type="match status" value="1"/>
</dbReference>
<protein>
    <submittedName>
        <fullName evidence="3">ABC transporter</fullName>
    </submittedName>
</protein>
<gene>
    <name evidence="3" type="ORF">PVAG01_04590</name>
</gene>
<feature type="signal peptide" evidence="2">
    <location>
        <begin position="1"/>
        <end position="24"/>
    </location>
</feature>
<dbReference type="Gene3D" id="3.40.190.10">
    <property type="entry name" value="Periplasmic binding protein-like II"/>
    <property type="match status" value="1"/>
</dbReference>
<evidence type="ECO:0000256" key="1">
    <source>
        <dbReference type="ARBA" id="ARBA00022729"/>
    </source>
</evidence>
<accession>A0ABR4PHX6</accession>
<dbReference type="PANTHER" id="PTHR30006">
    <property type="entry name" value="THIAMINE-BINDING PERIPLASMIC PROTEIN-RELATED"/>
    <property type="match status" value="1"/>
</dbReference>
<dbReference type="SUPFAM" id="SSF53850">
    <property type="entry name" value="Periplasmic binding protein-like II"/>
    <property type="match status" value="1"/>
</dbReference>
<comment type="caution">
    <text evidence="3">The sequence shown here is derived from an EMBL/GenBank/DDBJ whole genome shotgun (WGS) entry which is preliminary data.</text>
</comment>